<dbReference type="Pfam" id="PF03634">
    <property type="entry name" value="TCP"/>
    <property type="match status" value="1"/>
</dbReference>
<evidence type="ECO:0000256" key="1">
    <source>
        <dbReference type="ARBA" id="ARBA00004123"/>
    </source>
</evidence>
<feature type="compositionally biased region" description="Low complexity" evidence="6">
    <location>
        <begin position="274"/>
        <end position="292"/>
    </location>
</feature>
<dbReference type="Proteomes" id="UP001152561">
    <property type="component" value="Unassembled WGS sequence"/>
</dbReference>
<dbReference type="GO" id="GO:0043565">
    <property type="term" value="F:sequence-specific DNA binding"/>
    <property type="evidence" value="ECO:0007669"/>
    <property type="project" value="TreeGrafter"/>
</dbReference>
<dbReference type="GO" id="GO:0005634">
    <property type="term" value="C:nucleus"/>
    <property type="evidence" value="ECO:0007669"/>
    <property type="project" value="UniProtKB-SubCell"/>
</dbReference>
<name>A0A9Q1M0D8_9SOLA</name>
<evidence type="ECO:0000313" key="8">
    <source>
        <dbReference type="EMBL" id="KAJ8546235.1"/>
    </source>
</evidence>
<organism evidence="8 9">
    <name type="scientific">Anisodus acutangulus</name>
    <dbReference type="NCBI Taxonomy" id="402998"/>
    <lineage>
        <taxon>Eukaryota</taxon>
        <taxon>Viridiplantae</taxon>
        <taxon>Streptophyta</taxon>
        <taxon>Embryophyta</taxon>
        <taxon>Tracheophyta</taxon>
        <taxon>Spermatophyta</taxon>
        <taxon>Magnoliopsida</taxon>
        <taxon>eudicotyledons</taxon>
        <taxon>Gunneridae</taxon>
        <taxon>Pentapetalae</taxon>
        <taxon>asterids</taxon>
        <taxon>lamiids</taxon>
        <taxon>Solanales</taxon>
        <taxon>Solanaceae</taxon>
        <taxon>Solanoideae</taxon>
        <taxon>Hyoscyameae</taxon>
        <taxon>Anisodus</taxon>
    </lineage>
</organism>
<keyword evidence="4" id="KW-0804">Transcription</keyword>
<evidence type="ECO:0000256" key="3">
    <source>
        <dbReference type="ARBA" id="ARBA00023125"/>
    </source>
</evidence>
<keyword evidence="5" id="KW-0539">Nucleus</keyword>
<evidence type="ECO:0000256" key="2">
    <source>
        <dbReference type="ARBA" id="ARBA00023015"/>
    </source>
</evidence>
<keyword evidence="3" id="KW-0238">DNA-binding</keyword>
<keyword evidence="9" id="KW-1185">Reference proteome</keyword>
<comment type="caution">
    <text evidence="8">The sequence shown here is derived from an EMBL/GenBank/DDBJ whole genome shotgun (WGS) entry which is preliminary data.</text>
</comment>
<proteinExistence type="predicted"/>
<comment type="subcellular location">
    <subcellularLocation>
        <location evidence="1">Nucleus</location>
    </subcellularLocation>
</comment>
<dbReference type="InterPro" id="IPR005333">
    <property type="entry name" value="Transcription_factor_TCP"/>
</dbReference>
<gene>
    <name evidence="8" type="ORF">K7X08_018818</name>
</gene>
<keyword evidence="2" id="KW-0805">Transcription regulation</keyword>
<sequence length="551" mass="61764">MELQTNYLRNSEYLSQTFWDKRSTVVFITLCVDEQTPEVAKFKEKGQLSVAEQEFLFDDMIATGSRVWVPISGVLPLHMREDDAFQEDRSEPRNAPTTNLDASIPVDVGPKEVEGPNLKRKSLFSSIIHKKSKKANTGEILAKSFAVVVDHIKNKQVSANCRPVAQYTIKECVDVLDKMAGIEEGDEKWLFATDLFLDQGIRELLKKDESRLVWLEKKMEKVTNKKAPIYIKLSTAPSNIPLFIGNQGASTVNKETLVEVNKQEANPNDEDGNKSTPNNKASSSSNSTTSWTRLKDPRIVRVSRAFGGKDRHSKVCTVRGLRDRRVRLSVPTAIQLYDLQDRLGLNQPSKAVDWLLNAAKHEIDELPPLQIPPGNLNPNLYSMLGIGGNSQINKEGLNKSNSSINWDNVPLEPSSNNALGYNSNFLKWDPSNLSLAHSENHHHHHGDNSVSHQHDQDIHNFNLMSMPLGSQVVVYPPGLPQFFHQHTNIAGASLSEFDPKEINFQMLNSGSENPLSSSTNSFRHSIDSTSQSIRPFHFLPSQNCEEREPSN</sequence>
<dbReference type="GO" id="GO:0003700">
    <property type="term" value="F:DNA-binding transcription factor activity"/>
    <property type="evidence" value="ECO:0007669"/>
    <property type="project" value="InterPro"/>
</dbReference>
<dbReference type="PANTHER" id="PTHR31072:SF147">
    <property type="entry name" value="TRANSCRIPTION FACTOR TCP13"/>
    <property type="match status" value="1"/>
</dbReference>
<dbReference type="EMBL" id="JAJAGQ010000013">
    <property type="protein sequence ID" value="KAJ8546235.1"/>
    <property type="molecule type" value="Genomic_DNA"/>
</dbReference>
<evidence type="ECO:0000256" key="4">
    <source>
        <dbReference type="ARBA" id="ARBA00023163"/>
    </source>
</evidence>
<dbReference type="InterPro" id="IPR017887">
    <property type="entry name" value="TF_TCP_subgr"/>
</dbReference>
<evidence type="ECO:0000313" key="9">
    <source>
        <dbReference type="Proteomes" id="UP001152561"/>
    </source>
</evidence>
<evidence type="ECO:0000256" key="6">
    <source>
        <dbReference type="SAM" id="MobiDB-lite"/>
    </source>
</evidence>
<dbReference type="PANTHER" id="PTHR31072">
    <property type="entry name" value="TRANSCRIPTION FACTOR TCP4-RELATED"/>
    <property type="match status" value="1"/>
</dbReference>
<feature type="region of interest" description="Disordered" evidence="6">
    <location>
        <begin position="84"/>
        <end position="106"/>
    </location>
</feature>
<reference evidence="9" key="1">
    <citation type="journal article" date="2023" name="Proc. Natl. Acad. Sci. U.S.A.">
        <title>Genomic and structural basis for evolution of tropane alkaloid biosynthesis.</title>
        <authorList>
            <person name="Wanga Y.-J."/>
            <person name="Taina T."/>
            <person name="Yua J.-Y."/>
            <person name="Lia J."/>
            <person name="Xua B."/>
            <person name="Chenc J."/>
            <person name="D'Auriad J.C."/>
            <person name="Huanga J.-P."/>
            <person name="Huanga S.-X."/>
        </authorList>
    </citation>
    <scope>NUCLEOTIDE SEQUENCE [LARGE SCALE GENOMIC DNA]</scope>
    <source>
        <strain evidence="9">cv. KIB-2019</strain>
    </source>
</reference>
<feature type="domain" description="TCP" evidence="7">
    <location>
        <begin position="308"/>
        <end position="366"/>
    </location>
</feature>
<evidence type="ECO:0000259" key="7">
    <source>
        <dbReference type="PROSITE" id="PS51369"/>
    </source>
</evidence>
<accession>A0A9Q1M0D8</accession>
<protein>
    <recommendedName>
        <fullName evidence="7">TCP domain-containing protein</fullName>
    </recommendedName>
</protein>
<dbReference type="AlphaFoldDB" id="A0A9Q1M0D8"/>
<feature type="region of interest" description="Disordered" evidence="6">
    <location>
        <begin position="263"/>
        <end position="294"/>
    </location>
</feature>
<dbReference type="PROSITE" id="PS51369">
    <property type="entry name" value="TCP"/>
    <property type="match status" value="1"/>
</dbReference>
<evidence type="ECO:0000256" key="5">
    <source>
        <dbReference type="ARBA" id="ARBA00023242"/>
    </source>
</evidence>
<dbReference type="OrthoDB" id="1889307at2759"/>